<dbReference type="Pfam" id="PF00504">
    <property type="entry name" value="Chloroa_b-bind"/>
    <property type="match status" value="1"/>
</dbReference>
<reference evidence="3 4" key="2">
    <citation type="submission" date="2018-06" db="EMBL/GenBank/DDBJ databases">
        <title>Metagenomic assembly of (sub)arctic Cyanobacteria and their associated microbiome from non-axenic cultures.</title>
        <authorList>
            <person name="Baurain D."/>
        </authorList>
    </citation>
    <scope>NUCLEOTIDE SEQUENCE [LARGE SCALE GENOMIC DNA]</scope>
    <source>
        <strain evidence="3">ULC027bin1</strain>
    </source>
</reference>
<dbReference type="AlphaFoldDB" id="A0A2W4WNY6"/>
<feature type="transmembrane region" description="Helical" evidence="2">
    <location>
        <begin position="34"/>
        <end position="53"/>
    </location>
</feature>
<dbReference type="EMBL" id="QBMP01000295">
    <property type="protein sequence ID" value="PZO46824.1"/>
    <property type="molecule type" value="Genomic_DNA"/>
</dbReference>
<feature type="region of interest" description="Disordered" evidence="1">
    <location>
        <begin position="1"/>
        <end position="26"/>
    </location>
</feature>
<gene>
    <name evidence="3" type="ORF">DCF15_19780</name>
</gene>
<evidence type="ECO:0000256" key="1">
    <source>
        <dbReference type="SAM" id="MobiDB-lite"/>
    </source>
</evidence>
<accession>A0A2W4WNY6</accession>
<keyword evidence="2" id="KW-1133">Transmembrane helix</keyword>
<name>A0A2W4WNY6_9CYAN</name>
<dbReference type="SUPFAM" id="SSF103511">
    <property type="entry name" value="Chlorophyll a-b binding protein"/>
    <property type="match status" value="1"/>
</dbReference>
<dbReference type="Proteomes" id="UP000249794">
    <property type="component" value="Unassembled WGS sequence"/>
</dbReference>
<dbReference type="InterPro" id="IPR022796">
    <property type="entry name" value="Chloroa_b-bind"/>
</dbReference>
<evidence type="ECO:0000256" key="2">
    <source>
        <dbReference type="SAM" id="Phobius"/>
    </source>
</evidence>
<dbReference type="Gene3D" id="1.10.3460.10">
    <property type="entry name" value="Chlorophyll a/b binding protein domain"/>
    <property type="match status" value="1"/>
</dbReference>
<sequence length="64" mass="7173">MTAHSSPEKPVPAQSETDSNDQPGFGWTQYAEKINGRFAMVGFIALLVIELLTKQDFFTWVGLR</sequence>
<evidence type="ECO:0000313" key="3">
    <source>
        <dbReference type="EMBL" id="PZO46824.1"/>
    </source>
</evidence>
<evidence type="ECO:0000313" key="4">
    <source>
        <dbReference type="Proteomes" id="UP000249794"/>
    </source>
</evidence>
<keyword evidence="2" id="KW-0812">Transmembrane</keyword>
<reference evidence="4" key="1">
    <citation type="submission" date="2018-04" db="EMBL/GenBank/DDBJ databases">
        <authorList>
            <person name="Cornet L."/>
        </authorList>
    </citation>
    <scope>NUCLEOTIDE SEQUENCE [LARGE SCALE GENOMIC DNA]</scope>
</reference>
<proteinExistence type="predicted"/>
<comment type="caution">
    <text evidence="3">The sequence shown here is derived from an EMBL/GenBank/DDBJ whole genome shotgun (WGS) entry which is preliminary data.</text>
</comment>
<protein>
    <submittedName>
        <fullName evidence="3">High light inducible protein</fullName>
    </submittedName>
</protein>
<keyword evidence="2" id="KW-0472">Membrane</keyword>
<organism evidence="3 4">
    <name type="scientific">Phormidesmis priestleyi</name>
    <dbReference type="NCBI Taxonomy" id="268141"/>
    <lineage>
        <taxon>Bacteria</taxon>
        <taxon>Bacillati</taxon>
        <taxon>Cyanobacteriota</taxon>
        <taxon>Cyanophyceae</taxon>
        <taxon>Leptolyngbyales</taxon>
        <taxon>Leptolyngbyaceae</taxon>
        <taxon>Phormidesmis</taxon>
    </lineage>
</organism>